<feature type="domain" description="CS" evidence="2">
    <location>
        <begin position="1"/>
        <end position="85"/>
    </location>
</feature>
<name>A0A0N5D1B5_THECL</name>
<organism evidence="5">
    <name type="scientific">Thelazia callipaeda</name>
    <name type="common">Oriental eyeworm</name>
    <name type="synonym">Parasitic nematode</name>
    <dbReference type="NCBI Taxonomy" id="103827"/>
    <lineage>
        <taxon>Eukaryota</taxon>
        <taxon>Metazoa</taxon>
        <taxon>Ecdysozoa</taxon>
        <taxon>Nematoda</taxon>
        <taxon>Chromadorea</taxon>
        <taxon>Rhabditida</taxon>
        <taxon>Spirurina</taxon>
        <taxon>Spiruromorpha</taxon>
        <taxon>Thelazioidea</taxon>
        <taxon>Thelaziidae</taxon>
        <taxon>Thelazia</taxon>
    </lineage>
</organism>
<dbReference type="InterPro" id="IPR008978">
    <property type="entry name" value="HSP20-like_chaperone"/>
</dbReference>
<dbReference type="Gene3D" id="2.60.40.790">
    <property type="match status" value="1"/>
</dbReference>
<dbReference type="PROSITE" id="PS51048">
    <property type="entry name" value="SGS"/>
    <property type="match status" value="1"/>
</dbReference>
<dbReference type="OrthoDB" id="1898560at2759"/>
<evidence type="ECO:0000259" key="2">
    <source>
        <dbReference type="PROSITE" id="PS51203"/>
    </source>
</evidence>
<evidence type="ECO:0000259" key="1">
    <source>
        <dbReference type="PROSITE" id="PS51048"/>
    </source>
</evidence>
<dbReference type="GO" id="GO:0051087">
    <property type="term" value="F:protein-folding chaperone binding"/>
    <property type="evidence" value="ECO:0007669"/>
    <property type="project" value="InterPro"/>
</dbReference>
<dbReference type="SUPFAM" id="SSF49764">
    <property type="entry name" value="HSP20-like chaperones"/>
    <property type="match status" value="1"/>
</dbReference>
<dbReference type="InterPro" id="IPR007052">
    <property type="entry name" value="CS_dom"/>
</dbReference>
<dbReference type="PROSITE" id="PS51203">
    <property type="entry name" value="CS"/>
    <property type="match status" value="1"/>
</dbReference>
<protein>
    <submittedName>
        <fullName evidence="5">SGS domain-containing protein</fullName>
    </submittedName>
</protein>
<reference evidence="3 4" key="2">
    <citation type="submission" date="2018-11" db="EMBL/GenBank/DDBJ databases">
        <authorList>
            <consortium name="Pathogen Informatics"/>
        </authorList>
    </citation>
    <scope>NUCLEOTIDE SEQUENCE [LARGE SCALE GENOMIC DNA]</scope>
</reference>
<dbReference type="CDD" id="cd06466">
    <property type="entry name" value="p23_CS_SGT1_like"/>
    <property type="match status" value="1"/>
</dbReference>
<dbReference type="EMBL" id="UYYF01004431">
    <property type="protein sequence ID" value="VDN03993.1"/>
    <property type="molecule type" value="Genomic_DNA"/>
</dbReference>
<keyword evidence="4" id="KW-1185">Reference proteome</keyword>
<dbReference type="AlphaFoldDB" id="A0A0N5D1B5"/>
<proteinExistence type="predicted"/>
<accession>A0A0N5D1B5</accession>
<dbReference type="OMA" id="HVFVTIL"/>
<evidence type="ECO:0000313" key="5">
    <source>
        <dbReference type="WBParaSite" id="TCLT_0000663501-mRNA-1"/>
    </source>
</evidence>
<evidence type="ECO:0000313" key="3">
    <source>
        <dbReference type="EMBL" id="VDN03993.1"/>
    </source>
</evidence>
<dbReference type="PANTHER" id="PTHR45862">
    <property type="entry name" value="PROTEIN SGT1 HOMOLOG"/>
    <property type="match status" value="1"/>
</dbReference>
<dbReference type="Pfam" id="PF05002">
    <property type="entry name" value="SGS"/>
    <property type="match status" value="1"/>
</dbReference>
<sequence length="171" mass="19826">MSKAKYDFYQTDAHVFVTILKRGLIAEQCKAQYENGWLIVSSEDEVLLNIQLAHPVSKSMELKCSPSKIEIKMSKIVSEQWETLEVKNEKPRNKPTLISWDKLAEDVDDEEQGDVNALFQKIYKDADDDTKKAMMKSYTESSGTVLSTNWQEISKKRTRIRPPEGMEFKKW</sequence>
<dbReference type="STRING" id="103827.A0A0N5D1B5"/>
<gene>
    <name evidence="3" type="ORF">TCLT_LOCUS6624</name>
</gene>
<dbReference type="WBParaSite" id="TCLT_0000663501-mRNA-1">
    <property type="protein sequence ID" value="TCLT_0000663501-mRNA-1"/>
    <property type="gene ID" value="TCLT_0000663501"/>
</dbReference>
<dbReference type="InterPro" id="IPR044563">
    <property type="entry name" value="Sgt1-like"/>
</dbReference>
<dbReference type="Proteomes" id="UP000276776">
    <property type="component" value="Unassembled WGS sequence"/>
</dbReference>
<evidence type="ECO:0000313" key="4">
    <source>
        <dbReference type="Proteomes" id="UP000276776"/>
    </source>
</evidence>
<feature type="domain" description="SGS" evidence="1">
    <location>
        <begin position="89"/>
        <end position="171"/>
    </location>
</feature>
<dbReference type="InterPro" id="IPR007699">
    <property type="entry name" value="SGS_dom"/>
</dbReference>
<reference evidence="5" key="1">
    <citation type="submission" date="2017-02" db="UniProtKB">
        <authorList>
            <consortium name="WormBaseParasite"/>
        </authorList>
    </citation>
    <scope>IDENTIFICATION</scope>
</reference>